<feature type="non-terminal residue" evidence="1">
    <location>
        <position position="40"/>
    </location>
</feature>
<sequence length="40" mass="4206">NIIKAVLNSGATVSIIPDKLRKILGIPINVPSKVIVIIAN</sequence>
<gene>
    <name evidence="1" type="ORF">DEBURN_LOCUS11201</name>
</gene>
<reference evidence="1" key="1">
    <citation type="submission" date="2021-06" db="EMBL/GenBank/DDBJ databases">
        <authorList>
            <person name="Kallberg Y."/>
            <person name="Tangrot J."/>
            <person name="Rosling A."/>
        </authorList>
    </citation>
    <scope>NUCLEOTIDE SEQUENCE</scope>
    <source>
        <strain evidence="1">AZ414A</strain>
    </source>
</reference>
<dbReference type="Proteomes" id="UP000789706">
    <property type="component" value="Unassembled WGS sequence"/>
</dbReference>
<organism evidence="1 2">
    <name type="scientific">Diversispora eburnea</name>
    <dbReference type="NCBI Taxonomy" id="1213867"/>
    <lineage>
        <taxon>Eukaryota</taxon>
        <taxon>Fungi</taxon>
        <taxon>Fungi incertae sedis</taxon>
        <taxon>Mucoromycota</taxon>
        <taxon>Glomeromycotina</taxon>
        <taxon>Glomeromycetes</taxon>
        <taxon>Diversisporales</taxon>
        <taxon>Diversisporaceae</taxon>
        <taxon>Diversispora</taxon>
    </lineage>
</organism>
<protein>
    <submittedName>
        <fullName evidence="1">11748_t:CDS:1</fullName>
    </submittedName>
</protein>
<comment type="caution">
    <text evidence="1">The sequence shown here is derived from an EMBL/GenBank/DDBJ whole genome shotgun (WGS) entry which is preliminary data.</text>
</comment>
<dbReference type="EMBL" id="CAJVPK010005141">
    <property type="protein sequence ID" value="CAG8642224.1"/>
    <property type="molecule type" value="Genomic_DNA"/>
</dbReference>
<accession>A0A9N9GXN6</accession>
<dbReference type="AlphaFoldDB" id="A0A9N9GXN6"/>
<proteinExistence type="predicted"/>
<name>A0A9N9GXN6_9GLOM</name>
<dbReference type="OrthoDB" id="2433314at2759"/>
<evidence type="ECO:0000313" key="2">
    <source>
        <dbReference type="Proteomes" id="UP000789706"/>
    </source>
</evidence>
<keyword evidence="2" id="KW-1185">Reference proteome</keyword>
<feature type="non-terminal residue" evidence="1">
    <location>
        <position position="1"/>
    </location>
</feature>
<evidence type="ECO:0000313" key="1">
    <source>
        <dbReference type="EMBL" id="CAG8642224.1"/>
    </source>
</evidence>